<protein>
    <submittedName>
        <fullName evidence="3">Helix-hairpin-helix domain-containing protein</fullName>
    </submittedName>
</protein>
<keyword evidence="1" id="KW-1133">Transmembrane helix</keyword>
<dbReference type="GO" id="GO:0015627">
    <property type="term" value="C:type II protein secretion system complex"/>
    <property type="evidence" value="ECO:0007669"/>
    <property type="project" value="TreeGrafter"/>
</dbReference>
<feature type="domain" description="Helix-hairpin-helix DNA-binding motif class 1" evidence="2">
    <location>
        <begin position="185"/>
        <end position="204"/>
    </location>
</feature>
<dbReference type="InterPro" id="IPR051675">
    <property type="entry name" value="Endo/Exo/Phosphatase_dom_1"/>
</dbReference>
<keyword evidence="1" id="KW-0472">Membrane</keyword>
<proteinExistence type="predicted"/>
<dbReference type="SMART" id="SM00278">
    <property type="entry name" value="HhH1"/>
    <property type="match status" value="2"/>
</dbReference>
<evidence type="ECO:0000313" key="4">
    <source>
        <dbReference type="Proteomes" id="UP000318138"/>
    </source>
</evidence>
<dbReference type="PANTHER" id="PTHR21180:SF32">
    <property type="entry name" value="ENDONUCLEASE_EXONUCLEASE_PHOSPHATASE FAMILY DOMAIN-CONTAINING PROTEIN 1"/>
    <property type="match status" value="1"/>
</dbReference>
<organism evidence="3 4">
    <name type="scientific">Paenalkalicoccus suaedae</name>
    <dbReference type="NCBI Taxonomy" id="2592382"/>
    <lineage>
        <taxon>Bacteria</taxon>
        <taxon>Bacillati</taxon>
        <taxon>Bacillota</taxon>
        <taxon>Bacilli</taxon>
        <taxon>Bacillales</taxon>
        <taxon>Bacillaceae</taxon>
        <taxon>Paenalkalicoccus</taxon>
    </lineage>
</organism>
<gene>
    <name evidence="3" type="ORF">FLK61_29335</name>
</gene>
<evidence type="ECO:0000256" key="1">
    <source>
        <dbReference type="SAM" id="Phobius"/>
    </source>
</evidence>
<feature type="domain" description="Helix-hairpin-helix DNA-binding motif class 1" evidence="2">
    <location>
        <begin position="155"/>
        <end position="174"/>
    </location>
</feature>
<dbReference type="GO" id="GO:0003677">
    <property type="term" value="F:DNA binding"/>
    <property type="evidence" value="ECO:0007669"/>
    <property type="project" value="InterPro"/>
</dbReference>
<name>A0A859FCP6_9BACI</name>
<accession>A0A859FCP6</accession>
<dbReference type="SUPFAM" id="SSF47781">
    <property type="entry name" value="RuvA domain 2-like"/>
    <property type="match status" value="1"/>
</dbReference>
<dbReference type="InterPro" id="IPR019554">
    <property type="entry name" value="Soluble_ligand-bd"/>
</dbReference>
<keyword evidence="4" id="KW-1185">Reference proteome</keyword>
<dbReference type="GO" id="GO:0006281">
    <property type="term" value="P:DNA repair"/>
    <property type="evidence" value="ECO:0007669"/>
    <property type="project" value="InterPro"/>
</dbReference>
<dbReference type="RefSeq" id="WP_176008871.1">
    <property type="nucleotide sequence ID" value="NZ_CP041372.2"/>
</dbReference>
<dbReference type="Pfam" id="PF10531">
    <property type="entry name" value="SLBB"/>
    <property type="match status" value="1"/>
</dbReference>
<reference evidence="4" key="1">
    <citation type="submission" date="2019-07" db="EMBL/GenBank/DDBJ databases">
        <title>Bacillus alkalisoli sp. nov. isolated from saline soil.</title>
        <authorList>
            <person name="Sun J.-Q."/>
            <person name="Xu L."/>
        </authorList>
    </citation>
    <scope>NUCLEOTIDE SEQUENCE [LARGE SCALE GENOMIC DNA]</scope>
    <source>
        <strain evidence="4">M4U3P1</strain>
    </source>
</reference>
<dbReference type="PANTHER" id="PTHR21180">
    <property type="entry name" value="ENDONUCLEASE/EXONUCLEASE/PHOSPHATASE FAMILY DOMAIN-CONTAINING PROTEIN 1"/>
    <property type="match status" value="1"/>
</dbReference>
<dbReference type="InterPro" id="IPR004509">
    <property type="entry name" value="Competence_ComEA_HhH"/>
</dbReference>
<dbReference type="InterPro" id="IPR003583">
    <property type="entry name" value="Hlx-hairpin-Hlx_DNA-bd_motif"/>
</dbReference>
<dbReference type="EMBL" id="CP041372">
    <property type="protein sequence ID" value="QKS70837.1"/>
    <property type="molecule type" value="Genomic_DNA"/>
</dbReference>
<keyword evidence="1" id="KW-0812">Transmembrane</keyword>
<dbReference type="NCBIfam" id="TIGR00426">
    <property type="entry name" value="competence protein ComEA helix-hairpin-helix repeat region"/>
    <property type="match status" value="1"/>
</dbReference>
<feature type="transmembrane region" description="Helical" evidence="1">
    <location>
        <begin position="15"/>
        <end position="32"/>
    </location>
</feature>
<dbReference type="KEGG" id="psua:FLK61_29335"/>
<evidence type="ECO:0000259" key="2">
    <source>
        <dbReference type="SMART" id="SM00278"/>
    </source>
</evidence>
<dbReference type="Proteomes" id="UP000318138">
    <property type="component" value="Chromosome"/>
</dbReference>
<dbReference type="GO" id="GO:0015628">
    <property type="term" value="P:protein secretion by the type II secretion system"/>
    <property type="evidence" value="ECO:0007669"/>
    <property type="project" value="TreeGrafter"/>
</dbReference>
<dbReference type="Pfam" id="PF12836">
    <property type="entry name" value="HHH_3"/>
    <property type="match status" value="1"/>
</dbReference>
<dbReference type="Gene3D" id="1.10.150.280">
    <property type="entry name" value="AF1531-like domain"/>
    <property type="match status" value="1"/>
</dbReference>
<dbReference type="AlphaFoldDB" id="A0A859FCP6"/>
<evidence type="ECO:0000313" key="3">
    <source>
        <dbReference type="EMBL" id="QKS70837.1"/>
    </source>
</evidence>
<dbReference type="InterPro" id="IPR010994">
    <property type="entry name" value="RuvA_2-like"/>
</dbReference>
<sequence>MSISKLWFNEYKKRIAIVVGILIIGIVALVFSRESSNEVISQEWELEKAGNENLEPEVGILENDLHFIIDVKGNVRSPGIYEAEEGERVLDVIMRAGGFIDESDAAFLNLAEKLRDEMVIVVGGSDDGPLQQLSQDATGASSGTDKININVATDSELQTLPGIGPSKAQSIVTYREENGAFQSVEDIVYVSGIGEKSLESLRDLIDIK</sequence>